<evidence type="ECO:0000256" key="15">
    <source>
        <dbReference type="ARBA" id="ARBA00033018"/>
    </source>
</evidence>
<keyword evidence="7" id="KW-0444">Lipid biosynthesis</keyword>
<evidence type="ECO:0000256" key="12">
    <source>
        <dbReference type="ARBA" id="ARBA00023136"/>
    </source>
</evidence>
<dbReference type="AlphaFoldDB" id="A0A0K2SMG6"/>
<evidence type="ECO:0000256" key="3">
    <source>
        <dbReference type="ARBA" id="ARBA00005042"/>
    </source>
</evidence>
<dbReference type="GO" id="GO:0006655">
    <property type="term" value="P:phosphatidylglycerol biosynthetic process"/>
    <property type="evidence" value="ECO:0007669"/>
    <property type="project" value="UniProtKB-UniPathway"/>
</dbReference>
<evidence type="ECO:0000256" key="9">
    <source>
        <dbReference type="ARBA" id="ARBA00022692"/>
    </source>
</evidence>
<keyword evidence="11" id="KW-0443">Lipid metabolism</keyword>
<evidence type="ECO:0000256" key="2">
    <source>
        <dbReference type="ARBA" id="ARBA00004141"/>
    </source>
</evidence>
<dbReference type="InterPro" id="IPR004570">
    <property type="entry name" value="Phosphatidylglycerol_P_synth"/>
</dbReference>
<evidence type="ECO:0000313" key="20">
    <source>
        <dbReference type="Proteomes" id="UP000065807"/>
    </source>
</evidence>
<dbReference type="UniPathway" id="UPA00084">
    <property type="reaction ID" value="UER00503"/>
</dbReference>
<evidence type="ECO:0000256" key="4">
    <source>
        <dbReference type="ARBA" id="ARBA00010441"/>
    </source>
</evidence>
<dbReference type="Gene3D" id="1.20.120.1760">
    <property type="match status" value="1"/>
</dbReference>
<dbReference type="EC" id="2.7.8.5" evidence="5"/>
<evidence type="ECO:0000256" key="14">
    <source>
        <dbReference type="ARBA" id="ARBA00023264"/>
    </source>
</evidence>
<comment type="function">
    <text evidence="1">This protein catalyzes the committed step to the synthesis of the acidic phospholipids.</text>
</comment>
<dbReference type="GO" id="GO:0016020">
    <property type="term" value="C:membrane"/>
    <property type="evidence" value="ECO:0007669"/>
    <property type="project" value="UniProtKB-SubCell"/>
</dbReference>
<dbReference type="PANTHER" id="PTHR14269">
    <property type="entry name" value="CDP-DIACYLGLYCEROL--GLYCEROL-3-PHOSPHATE 3-PHOSPHATIDYLTRANSFERASE-RELATED"/>
    <property type="match status" value="1"/>
</dbReference>
<proteinExistence type="inferred from homology"/>
<keyword evidence="14" id="KW-1208">Phospholipid metabolism</keyword>
<comment type="subcellular location">
    <subcellularLocation>
        <location evidence="2">Membrane</location>
        <topology evidence="2">Multi-pass membrane protein</topology>
    </subcellularLocation>
</comment>
<dbReference type="Pfam" id="PF01066">
    <property type="entry name" value="CDP-OH_P_transf"/>
    <property type="match status" value="1"/>
</dbReference>
<evidence type="ECO:0000313" key="19">
    <source>
        <dbReference type="EMBL" id="BAS28323.1"/>
    </source>
</evidence>
<dbReference type="InterPro" id="IPR043130">
    <property type="entry name" value="CDP-OH_PTrfase_TM_dom"/>
</dbReference>
<dbReference type="STRING" id="1555112.LIP_2483"/>
<reference evidence="20" key="2">
    <citation type="journal article" date="2016" name="Int. J. Syst. Evol. Microbiol.">
        <title>Complete genome sequence and cell structure of Limnochorda pilosa, a Gram-negative spore-former within the phylum Firmicutes.</title>
        <authorList>
            <person name="Watanabe M."/>
            <person name="Kojima H."/>
            <person name="Fukui M."/>
        </authorList>
    </citation>
    <scope>NUCLEOTIDE SEQUENCE [LARGE SCALE GENOMIC DNA]</scope>
    <source>
        <strain evidence="20">HC45</strain>
    </source>
</reference>
<dbReference type="PIRSF" id="PIRSF000847">
    <property type="entry name" value="Phos_ph_gly_syn"/>
    <property type="match status" value="1"/>
</dbReference>
<evidence type="ECO:0000256" key="13">
    <source>
        <dbReference type="ARBA" id="ARBA00023209"/>
    </source>
</evidence>
<dbReference type="Proteomes" id="UP000065807">
    <property type="component" value="Chromosome"/>
</dbReference>
<keyword evidence="12 18" id="KW-0472">Membrane</keyword>
<keyword evidence="9 18" id="KW-0812">Transmembrane</keyword>
<evidence type="ECO:0000256" key="11">
    <source>
        <dbReference type="ARBA" id="ARBA00023098"/>
    </source>
</evidence>
<protein>
    <recommendedName>
        <fullName evidence="6">CDP-diacylglycerol--glycerol-3-phosphate 3-phosphatidyltransferase</fullName>
        <ecNumber evidence="5">2.7.8.5</ecNumber>
    </recommendedName>
    <alternativeName>
        <fullName evidence="15">Phosphatidylglycerophosphate synthase</fullName>
    </alternativeName>
</protein>
<dbReference type="EMBL" id="AP014924">
    <property type="protein sequence ID" value="BAS28323.1"/>
    <property type="molecule type" value="Genomic_DNA"/>
</dbReference>
<evidence type="ECO:0000256" key="16">
    <source>
        <dbReference type="ARBA" id="ARBA00048586"/>
    </source>
</evidence>
<dbReference type="InterPro" id="IPR000462">
    <property type="entry name" value="CDP-OH_P_trans"/>
</dbReference>
<name>A0A0K2SMG6_LIMPI</name>
<evidence type="ECO:0000256" key="18">
    <source>
        <dbReference type="SAM" id="Phobius"/>
    </source>
</evidence>
<evidence type="ECO:0000256" key="17">
    <source>
        <dbReference type="RuleBase" id="RU003750"/>
    </source>
</evidence>
<dbReference type="PANTHER" id="PTHR14269:SF62">
    <property type="entry name" value="CDP-DIACYLGLYCEROL--GLYCEROL-3-PHOSPHATE 3-PHOSPHATIDYLTRANSFERASE 1, CHLOROPLASTIC"/>
    <property type="match status" value="1"/>
</dbReference>
<keyword evidence="13" id="KW-0594">Phospholipid biosynthesis</keyword>
<keyword evidence="8 17" id="KW-0808">Transferase</keyword>
<sequence>MANALTLARVALIPLFLYLFLAEPVPGSTGWALAVLVLSGLTDVADGWVARRRGEVSELGVLLDPLADKLTLVSVLLALAWRGLLPTWVAGLLLAKEAVQVLAAAWLFRGGRRVVPARGLGKAATVVLYGGAAATALGWDRGAAVVLAGVLLSVAAGIHYAVLALGPRRATPSDSS</sequence>
<comment type="pathway">
    <text evidence="3">Phospholipid metabolism; phosphatidylglycerol biosynthesis; phosphatidylglycerol from CDP-diacylglycerol: step 1/2.</text>
</comment>
<evidence type="ECO:0000256" key="6">
    <source>
        <dbReference type="ARBA" id="ARBA00014944"/>
    </source>
</evidence>
<evidence type="ECO:0000256" key="1">
    <source>
        <dbReference type="ARBA" id="ARBA00003973"/>
    </source>
</evidence>
<dbReference type="GO" id="GO:0008444">
    <property type="term" value="F:CDP-diacylglycerol-glycerol-3-phosphate 3-phosphatidyltransferase activity"/>
    <property type="evidence" value="ECO:0007669"/>
    <property type="project" value="UniProtKB-EC"/>
</dbReference>
<keyword evidence="20" id="KW-1185">Reference proteome</keyword>
<comment type="similarity">
    <text evidence="4 17">Belongs to the CDP-alcohol phosphatidyltransferase class-I family.</text>
</comment>
<feature type="transmembrane region" description="Helical" evidence="18">
    <location>
        <begin position="145"/>
        <end position="166"/>
    </location>
</feature>
<dbReference type="InterPro" id="IPR050324">
    <property type="entry name" value="CDP-alcohol_PTase-I"/>
</dbReference>
<keyword evidence="10 18" id="KW-1133">Transmembrane helix</keyword>
<comment type="catalytic activity">
    <reaction evidence="16">
        <text>a CDP-1,2-diacyl-sn-glycerol + sn-glycerol 3-phosphate = a 1,2-diacyl-sn-glycero-3-phospho-(1'-sn-glycero-3'-phosphate) + CMP + H(+)</text>
        <dbReference type="Rhea" id="RHEA:12593"/>
        <dbReference type="ChEBI" id="CHEBI:15378"/>
        <dbReference type="ChEBI" id="CHEBI:57597"/>
        <dbReference type="ChEBI" id="CHEBI:58332"/>
        <dbReference type="ChEBI" id="CHEBI:60110"/>
        <dbReference type="ChEBI" id="CHEBI:60377"/>
        <dbReference type="EC" id="2.7.8.5"/>
    </reaction>
</comment>
<organism evidence="19 20">
    <name type="scientific">Limnochorda pilosa</name>
    <dbReference type="NCBI Taxonomy" id="1555112"/>
    <lineage>
        <taxon>Bacteria</taxon>
        <taxon>Bacillati</taxon>
        <taxon>Bacillota</taxon>
        <taxon>Limnochordia</taxon>
        <taxon>Limnochordales</taxon>
        <taxon>Limnochordaceae</taxon>
        <taxon>Limnochorda</taxon>
    </lineage>
</organism>
<reference evidence="20" key="1">
    <citation type="submission" date="2015-07" db="EMBL/GenBank/DDBJ databases">
        <title>Complete genome sequence and phylogenetic analysis of Limnochorda pilosa.</title>
        <authorList>
            <person name="Watanabe M."/>
            <person name="Kojima H."/>
            <person name="Fukui M."/>
        </authorList>
    </citation>
    <scope>NUCLEOTIDE SEQUENCE [LARGE SCALE GENOMIC DNA]</scope>
    <source>
        <strain evidence="20">HC45</strain>
    </source>
</reference>
<feature type="transmembrane region" description="Helical" evidence="18">
    <location>
        <begin position="120"/>
        <end position="139"/>
    </location>
</feature>
<evidence type="ECO:0000256" key="8">
    <source>
        <dbReference type="ARBA" id="ARBA00022679"/>
    </source>
</evidence>
<dbReference type="InterPro" id="IPR048254">
    <property type="entry name" value="CDP_ALCOHOL_P_TRANSF_CS"/>
</dbReference>
<evidence type="ECO:0000256" key="10">
    <source>
        <dbReference type="ARBA" id="ARBA00022989"/>
    </source>
</evidence>
<dbReference type="KEGG" id="lpil:LIP_2483"/>
<dbReference type="PROSITE" id="PS00379">
    <property type="entry name" value="CDP_ALCOHOL_P_TRANSF"/>
    <property type="match status" value="1"/>
</dbReference>
<gene>
    <name evidence="19" type="ORF">LIP_2483</name>
</gene>
<evidence type="ECO:0000256" key="7">
    <source>
        <dbReference type="ARBA" id="ARBA00022516"/>
    </source>
</evidence>
<accession>A0A0K2SMG6</accession>
<evidence type="ECO:0000256" key="5">
    <source>
        <dbReference type="ARBA" id="ARBA00013170"/>
    </source>
</evidence>